<feature type="compositionally biased region" description="Basic and acidic residues" evidence="1">
    <location>
        <begin position="56"/>
        <end position="67"/>
    </location>
</feature>
<evidence type="ECO:0000313" key="4">
    <source>
        <dbReference type="Proteomes" id="UP000799770"/>
    </source>
</evidence>
<keyword evidence="2" id="KW-0732">Signal</keyword>
<keyword evidence="4" id="KW-1185">Reference proteome</keyword>
<protein>
    <recommendedName>
        <fullName evidence="5">Secreted protein</fullName>
    </recommendedName>
</protein>
<feature type="signal peptide" evidence="2">
    <location>
        <begin position="1"/>
        <end position="16"/>
    </location>
</feature>
<evidence type="ECO:0000313" key="3">
    <source>
        <dbReference type="EMBL" id="KAF2113690.1"/>
    </source>
</evidence>
<gene>
    <name evidence="3" type="ORF">BDV96DRAFT_578233</name>
</gene>
<organism evidence="3 4">
    <name type="scientific">Lophiotrema nucula</name>
    <dbReference type="NCBI Taxonomy" id="690887"/>
    <lineage>
        <taxon>Eukaryota</taxon>
        <taxon>Fungi</taxon>
        <taxon>Dikarya</taxon>
        <taxon>Ascomycota</taxon>
        <taxon>Pezizomycotina</taxon>
        <taxon>Dothideomycetes</taxon>
        <taxon>Pleosporomycetidae</taxon>
        <taxon>Pleosporales</taxon>
        <taxon>Lophiotremataceae</taxon>
        <taxon>Lophiotrema</taxon>
    </lineage>
</organism>
<feature type="chain" id="PRO_5025494862" description="Secreted protein" evidence="2">
    <location>
        <begin position="17"/>
        <end position="206"/>
    </location>
</feature>
<dbReference type="AlphaFoldDB" id="A0A6A5Z2R0"/>
<feature type="compositionally biased region" description="Pro residues" evidence="1">
    <location>
        <begin position="45"/>
        <end position="54"/>
    </location>
</feature>
<dbReference type="Proteomes" id="UP000799770">
    <property type="component" value="Unassembled WGS sequence"/>
</dbReference>
<name>A0A6A5Z2R0_9PLEO</name>
<sequence>MYLIVLFSFPSFLSIAQPETRSDTSGYEADMDIDPADNSSESPLSSPPSSPQPPDDFQHDDSEMRDSDGEDPDQAPTVSGDSDPREDKPPPDYPDYDSSDTDAFNDGGADPPSPERLVRRNLDRISFRTNDQLLPGTEVDDDLRALLRFFPVEPMDIDTIEEVLESAEALLQEVDTEDTFFALNSAVQRLRKRVNKREANNGEWQI</sequence>
<accession>A0A6A5Z2R0</accession>
<feature type="region of interest" description="Disordered" evidence="1">
    <location>
        <begin position="14"/>
        <end position="116"/>
    </location>
</feature>
<dbReference type="EMBL" id="ML977327">
    <property type="protein sequence ID" value="KAF2113690.1"/>
    <property type="molecule type" value="Genomic_DNA"/>
</dbReference>
<proteinExistence type="predicted"/>
<reference evidence="3" key="1">
    <citation type="journal article" date="2020" name="Stud. Mycol.">
        <title>101 Dothideomycetes genomes: a test case for predicting lifestyles and emergence of pathogens.</title>
        <authorList>
            <person name="Haridas S."/>
            <person name="Albert R."/>
            <person name="Binder M."/>
            <person name="Bloem J."/>
            <person name="Labutti K."/>
            <person name="Salamov A."/>
            <person name="Andreopoulos B."/>
            <person name="Baker S."/>
            <person name="Barry K."/>
            <person name="Bills G."/>
            <person name="Bluhm B."/>
            <person name="Cannon C."/>
            <person name="Castanera R."/>
            <person name="Culley D."/>
            <person name="Daum C."/>
            <person name="Ezra D."/>
            <person name="Gonzalez J."/>
            <person name="Henrissat B."/>
            <person name="Kuo A."/>
            <person name="Liang C."/>
            <person name="Lipzen A."/>
            <person name="Lutzoni F."/>
            <person name="Magnuson J."/>
            <person name="Mondo S."/>
            <person name="Nolan M."/>
            <person name="Ohm R."/>
            <person name="Pangilinan J."/>
            <person name="Park H.-J."/>
            <person name="Ramirez L."/>
            <person name="Alfaro M."/>
            <person name="Sun H."/>
            <person name="Tritt A."/>
            <person name="Yoshinaga Y."/>
            <person name="Zwiers L.-H."/>
            <person name="Turgeon B."/>
            <person name="Goodwin S."/>
            <person name="Spatafora J."/>
            <person name="Crous P."/>
            <person name="Grigoriev I."/>
        </authorList>
    </citation>
    <scope>NUCLEOTIDE SEQUENCE</scope>
    <source>
        <strain evidence="3">CBS 627.86</strain>
    </source>
</reference>
<evidence type="ECO:0008006" key="5">
    <source>
        <dbReference type="Google" id="ProtNLM"/>
    </source>
</evidence>
<evidence type="ECO:0000256" key="2">
    <source>
        <dbReference type="SAM" id="SignalP"/>
    </source>
</evidence>
<evidence type="ECO:0000256" key="1">
    <source>
        <dbReference type="SAM" id="MobiDB-lite"/>
    </source>
</evidence>